<evidence type="ECO:0000313" key="13">
    <source>
        <dbReference type="EMBL" id="MBA8877732.1"/>
    </source>
</evidence>
<dbReference type="NCBIfam" id="TIGR01141">
    <property type="entry name" value="hisC"/>
    <property type="match status" value="1"/>
</dbReference>
<evidence type="ECO:0000313" key="14">
    <source>
        <dbReference type="Proteomes" id="UP000549052"/>
    </source>
</evidence>
<keyword evidence="7 11" id="KW-0808">Transferase</keyword>
<dbReference type="InterPro" id="IPR005861">
    <property type="entry name" value="HisP_aminotrans"/>
</dbReference>
<dbReference type="InterPro" id="IPR015424">
    <property type="entry name" value="PyrdxlP-dep_Trfase"/>
</dbReference>
<comment type="subunit">
    <text evidence="4 11">Homodimer.</text>
</comment>
<dbReference type="PROSITE" id="PS00599">
    <property type="entry name" value="AA_TRANSFER_CLASS_2"/>
    <property type="match status" value="1"/>
</dbReference>
<comment type="similarity">
    <text evidence="3 11">Belongs to the class-II pyridoxal-phosphate-dependent aminotransferase family. Histidinol-phosphate aminotransferase subfamily.</text>
</comment>
<dbReference type="AlphaFoldDB" id="A0A839EFN7"/>
<organism evidence="13 14">
    <name type="scientific">Phyllobacterium myrsinacearum</name>
    <dbReference type="NCBI Taxonomy" id="28101"/>
    <lineage>
        <taxon>Bacteria</taxon>
        <taxon>Pseudomonadati</taxon>
        <taxon>Pseudomonadota</taxon>
        <taxon>Alphaproteobacteria</taxon>
        <taxon>Hyphomicrobiales</taxon>
        <taxon>Phyllobacteriaceae</taxon>
        <taxon>Phyllobacterium</taxon>
    </lineage>
</organism>
<gene>
    <name evidence="11" type="primary">hisC</name>
    <name evidence="13" type="ORF">FHW16_001414</name>
</gene>
<dbReference type="EMBL" id="JACGXN010000001">
    <property type="protein sequence ID" value="MBA8877732.1"/>
    <property type="molecule type" value="Genomic_DNA"/>
</dbReference>
<evidence type="ECO:0000256" key="4">
    <source>
        <dbReference type="ARBA" id="ARBA00011738"/>
    </source>
</evidence>
<dbReference type="InterPro" id="IPR015422">
    <property type="entry name" value="PyrdxlP-dep_Trfase_small"/>
</dbReference>
<evidence type="ECO:0000259" key="12">
    <source>
        <dbReference type="Pfam" id="PF00155"/>
    </source>
</evidence>
<keyword evidence="14" id="KW-1185">Reference proteome</keyword>
<keyword evidence="9 11" id="KW-0368">Histidine biosynthesis</keyword>
<comment type="cofactor">
    <cofactor evidence="1 11">
        <name>pyridoxal 5'-phosphate</name>
        <dbReference type="ChEBI" id="CHEBI:597326"/>
    </cofactor>
</comment>
<dbReference type="GO" id="GO:0030170">
    <property type="term" value="F:pyridoxal phosphate binding"/>
    <property type="evidence" value="ECO:0007669"/>
    <property type="project" value="InterPro"/>
</dbReference>
<evidence type="ECO:0000256" key="7">
    <source>
        <dbReference type="ARBA" id="ARBA00022679"/>
    </source>
</evidence>
<dbReference type="HAMAP" id="MF_01023">
    <property type="entry name" value="HisC_aminotrans_2"/>
    <property type="match status" value="1"/>
</dbReference>
<keyword evidence="6 11" id="KW-0028">Amino-acid biosynthesis</keyword>
<comment type="pathway">
    <text evidence="2 11">Amino-acid biosynthesis; L-histidine biosynthesis; L-histidine from 5-phospho-alpha-D-ribose 1-diphosphate: step 7/9.</text>
</comment>
<dbReference type="Proteomes" id="UP000549052">
    <property type="component" value="Unassembled WGS sequence"/>
</dbReference>
<evidence type="ECO:0000256" key="2">
    <source>
        <dbReference type="ARBA" id="ARBA00005011"/>
    </source>
</evidence>
<dbReference type="Gene3D" id="3.40.640.10">
    <property type="entry name" value="Type I PLP-dependent aspartate aminotransferase-like (Major domain)"/>
    <property type="match status" value="1"/>
</dbReference>
<dbReference type="InterPro" id="IPR004839">
    <property type="entry name" value="Aminotransferase_I/II_large"/>
</dbReference>
<dbReference type="GO" id="GO:0004400">
    <property type="term" value="F:histidinol-phosphate transaminase activity"/>
    <property type="evidence" value="ECO:0007669"/>
    <property type="project" value="UniProtKB-UniRule"/>
</dbReference>
<dbReference type="PANTHER" id="PTHR42885:SF2">
    <property type="entry name" value="HISTIDINOL-PHOSPHATE AMINOTRANSFERASE"/>
    <property type="match status" value="1"/>
</dbReference>
<evidence type="ECO:0000256" key="8">
    <source>
        <dbReference type="ARBA" id="ARBA00022898"/>
    </source>
</evidence>
<feature type="domain" description="Aminotransferase class I/classII large" evidence="12">
    <location>
        <begin position="63"/>
        <end position="383"/>
    </location>
</feature>
<name>A0A839EFN7_9HYPH</name>
<keyword evidence="5 11" id="KW-0032">Aminotransferase</keyword>
<protein>
    <recommendedName>
        <fullName evidence="11">Histidinol-phosphate aminotransferase</fullName>
        <ecNumber evidence="11">2.6.1.9</ecNumber>
    </recommendedName>
    <alternativeName>
        <fullName evidence="11">Imidazole acetol-phosphate transaminase</fullName>
    </alternativeName>
</protein>
<dbReference type="CDD" id="cd00609">
    <property type="entry name" value="AAT_like"/>
    <property type="match status" value="1"/>
</dbReference>
<accession>A0A839EFN7</accession>
<dbReference type="Pfam" id="PF00155">
    <property type="entry name" value="Aminotran_1_2"/>
    <property type="match status" value="1"/>
</dbReference>
<comment type="caution">
    <text evidence="13">The sequence shown here is derived from an EMBL/GenBank/DDBJ whole genome shotgun (WGS) entry which is preliminary data.</text>
</comment>
<dbReference type="SUPFAM" id="SSF53383">
    <property type="entry name" value="PLP-dependent transferases"/>
    <property type="match status" value="1"/>
</dbReference>
<evidence type="ECO:0000256" key="5">
    <source>
        <dbReference type="ARBA" id="ARBA00022576"/>
    </source>
</evidence>
<dbReference type="InterPro" id="IPR001917">
    <property type="entry name" value="Aminotrans_II_pyridoxalP_BS"/>
</dbReference>
<feature type="modified residue" description="N6-(pyridoxal phosphate)lysine" evidence="11">
    <location>
        <position position="248"/>
    </location>
</feature>
<reference evidence="13 14" key="1">
    <citation type="submission" date="2020-07" db="EMBL/GenBank/DDBJ databases">
        <title>Genomic Encyclopedia of Type Strains, Phase IV (KMG-V): Genome sequencing to study the core and pangenomes of soil and plant-associated prokaryotes.</title>
        <authorList>
            <person name="Whitman W."/>
        </authorList>
    </citation>
    <scope>NUCLEOTIDE SEQUENCE [LARGE SCALE GENOMIC DNA]</scope>
    <source>
        <strain evidence="13 14">AN3</strain>
    </source>
</reference>
<proteinExistence type="inferred from homology"/>
<dbReference type="GO" id="GO:0000105">
    <property type="term" value="P:L-histidine biosynthetic process"/>
    <property type="evidence" value="ECO:0007669"/>
    <property type="project" value="UniProtKB-UniRule"/>
</dbReference>
<dbReference type="Gene3D" id="3.90.1150.10">
    <property type="entry name" value="Aspartate Aminotransferase, domain 1"/>
    <property type="match status" value="1"/>
</dbReference>
<dbReference type="UniPathway" id="UPA00031">
    <property type="reaction ID" value="UER00012"/>
</dbReference>
<dbReference type="InterPro" id="IPR015421">
    <property type="entry name" value="PyrdxlP-dep_Trfase_major"/>
</dbReference>
<comment type="catalytic activity">
    <reaction evidence="10 11">
        <text>L-histidinol phosphate + 2-oxoglutarate = 3-(imidazol-4-yl)-2-oxopropyl phosphate + L-glutamate</text>
        <dbReference type="Rhea" id="RHEA:23744"/>
        <dbReference type="ChEBI" id="CHEBI:16810"/>
        <dbReference type="ChEBI" id="CHEBI:29985"/>
        <dbReference type="ChEBI" id="CHEBI:57766"/>
        <dbReference type="ChEBI" id="CHEBI:57980"/>
        <dbReference type="EC" id="2.6.1.9"/>
    </reaction>
</comment>
<dbReference type="EC" id="2.6.1.9" evidence="11"/>
<evidence type="ECO:0000256" key="1">
    <source>
        <dbReference type="ARBA" id="ARBA00001933"/>
    </source>
</evidence>
<dbReference type="PANTHER" id="PTHR42885">
    <property type="entry name" value="HISTIDINOL-PHOSPHATE AMINOTRANSFERASE-RELATED"/>
    <property type="match status" value="1"/>
</dbReference>
<evidence type="ECO:0000256" key="3">
    <source>
        <dbReference type="ARBA" id="ARBA00007970"/>
    </source>
</evidence>
<evidence type="ECO:0000256" key="6">
    <source>
        <dbReference type="ARBA" id="ARBA00022605"/>
    </source>
</evidence>
<sequence length="394" mass="43732">MAGEFRLLQGPVFAMVSESTRADCVNRDYPANARVDILMSRFWSSLVHTLTPYVAGEQPALRDLVKLNTNENPYGPSPRALAAIAAETTEVLRLYPDPAVRSLREAIAKSHGLDANNVFVGNGSDEVLAHVFQALLKHDKPLLFPDITYSFFPTFCRLYGIDFREIPLDDVMAIRISDYRQECGAIILPNPNAPTGTALPLSEIEKLIADHPDQVVVIDEAYVDFGAQSAIPLVAHYPNLLVTQTFSKSRGLAGLRVGFAVGQPQLIEALNRVKDSFNSYPLDRLAIAGAVAAWEDKEWFEDKRDRVIATRERLSLALRDLQFQVVPSSANFLFARHATLVGAEIAGELRSRAILIRHFPKPRIHDYLRISIGTDEECEKLLSGLADVITSLKR</sequence>
<evidence type="ECO:0000256" key="10">
    <source>
        <dbReference type="ARBA" id="ARBA00047481"/>
    </source>
</evidence>
<keyword evidence="8 11" id="KW-0663">Pyridoxal phosphate</keyword>
<evidence type="ECO:0000256" key="9">
    <source>
        <dbReference type="ARBA" id="ARBA00023102"/>
    </source>
</evidence>
<evidence type="ECO:0000256" key="11">
    <source>
        <dbReference type="HAMAP-Rule" id="MF_01023"/>
    </source>
</evidence>